<keyword evidence="5" id="KW-0297">G-protein coupled receptor</keyword>
<dbReference type="KEGG" id="dpx:DAPPUDRAFT_107861"/>
<evidence type="ECO:0000256" key="6">
    <source>
        <dbReference type="ARBA" id="ARBA00023136"/>
    </source>
</evidence>
<keyword evidence="6 9" id="KW-0472">Membrane</keyword>
<keyword evidence="3 9" id="KW-0812">Transmembrane</keyword>
<dbReference type="GO" id="GO:0016020">
    <property type="term" value="C:membrane"/>
    <property type="evidence" value="ECO:0007669"/>
    <property type="project" value="UniProtKB-SubCell"/>
</dbReference>
<dbReference type="SUPFAM" id="SSF81321">
    <property type="entry name" value="Family A G protein-coupled receptor-like"/>
    <property type="match status" value="1"/>
</dbReference>
<keyword evidence="7" id="KW-0675">Receptor</keyword>
<evidence type="ECO:0000256" key="2">
    <source>
        <dbReference type="ARBA" id="ARBA00010663"/>
    </source>
</evidence>
<feature type="domain" description="G-protein coupled receptors family 1 profile" evidence="11">
    <location>
        <begin position="1"/>
        <end position="56"/>
    </location>
</feature>
<dbReference type="AlphaFoldDB" id="E9GYG8"/>
<evidence type="ECO:0000256" key="8">
    <source>
        <dbReference type="ARBA" id="ARBA00023224"/>
    </source>
</evidence>
<evidence type="ECO:0000259" key="11">
    <source>
        <dbReference type="PROSITE" id="PS50262"/>
    </source>
</evidence>
<evidence type="ECO:0000256" key="4">
    <source>
        <dbReference type="ARBA" id="ARBA00022989"/>
    </source>
</evidence>
<gene>
    <name evidence="12" type="ORF">DAPPUDRAFT_107861</name>
</gene>
<evidence type="ECO:0000256" key="7">
    <source>
        <dbReference type="ARBA" id="ARBA00023170"/>
    </source>
</evidence>
<sequence length="229" mass="25119">MLILVIVLFLICWGSRICMEISIKVGLESFSQGIYFVRVVINMLPYVHSCLNPFIYSLMSKNFRRSMWRRLHSCCCCLCANSYCCCVRRRCICRASNAFSSPASRAGHEATLSGDRSPGGQHCRHCRQFSSQYNLNDLSVGMAAGVSLNAHQHERQEVNRTANGSTTTSRLRGLTSRLARGAGAKGGSGTSSGGSPLLVMRTLSMNNRSVCSTSVIPECTEHSEVDCCL</sequence>
<keyword evidence="4 9" id="KW-1133">Transmembrane helix</keyword>
<feature type="signal peptide" evidence="10">
    <location>
        <begin position="1"/>
        <end position="18"/>
    </location>
</feature>
<dbReference type="InParanoid" id="E9GYG8"/>
<evidence type="ECO:0000256" key="9">
    <source>
        <dbReference type="SAM" id="Phobius"/>
    </source>
</evidence>
<evidence type="ECO:0000313" key="12">
    <source>
        <dbReference type="EMBL" id="EFX75387.1"/>
    </source>
</evidence>
<keyword evidence="10" id="KW-0732">Signal</keyword>
<keyword evidence="8" id="KW-0807">Transducer</keyword>
<accession>E9GYG8</accession>
<evidence type="ECO:0000313" key="13">
    <source>
        <dbReference type="Proteomes" id="UP000000305"/>
    </source>
</evidence>
<dbReference type="OrthoDB" id="2132067at2759"/>
<dbReference type="EMBL" id="GL732575">
    <property type="protein sequence ID" value="EFX75387.1"/>
    <property type="molecule type" value="Genomic_DNA"/>
</dbReference>
<evidence type="ECO:0000256" key="1">
    <source>
        <dbReference type="ARBA" id="ARBA00004141"/>
    </source>
</evidence>
<dbReference type="Proteomes" id="UP000000305">
    <property type="component" value="Unassembled WGS sequence"/>
</dbReference>
<name>E9GYG8_DAPPU</name>
<organism evidence="12 13">
    <name type="scientific">Daphnia pulex</name>
    <name type="common">Water flea</name>
    <dbReference type="NCBI Taxonomy" id="6669"/>
    <lineage>
        <taxon>Eukaryota</taxon>
        <taxon>Metazoa</taxon>
        <taxon>Ecdysozoa</taxon>
        <taxon>Arthropoda</taxon>
        <taxon>Crustacea</taxon>
        <taxon>Branchiopoda</taxon>
        <taxon>Diplostraca</taxon>
        <taxon>Cladocera</taxon>
        <taxon>Anomopoda</taxon>
        <taxon>Daphniidae</taxon>
        <taxon>Daphnia</taxon>
    </lineage>
</organism>
<dbReference type="InterPro" id="IPR017452">
    <property type="entry name" value="GPCR_Rhodpsn_7TM"/>
</dbReference>
<keyword evidence="13" id="KW-1185">Reference proteome</keyword>
<evidence type="ECO:0000256" key="5">
    <source>
        <dbReference type="ARBA" id="ARBA00023040"/>
    </source>
</evidence>
<dbReference type="Gene3D" id="1.20.1070.10">
    <property type="entry name" value="Rhodopsin 7-helix transmembrane proteins"/>
    <property type="match status" value="1"/>
</dbReference>
<dbReference type="GO" id="GO:0004930">
    <property type="term" value="F:G protein-coupled receptor activity"/>
    <property type="evidence" value="ECO:0007669"/>
    <property type="project" value="UniProtKB-KW"/>
</dbReference>
<comment type="subcellular location">
    <subcellularLocation>
        <location evidence="1">Membrane</location>
        <topology evidence="1">Multi-pass membrane protein</topology>
    </subcellularLocation>
</comment>
<dbReference type="PRINTS" id="PR00237">
    <property type="entry name" value="GPCRRHODOPSN"/>
</dbReference>
<feature type="transmembrane region" description="Helical" evidence="9">
    <location>
        <begin position="34"/>
        <end position="59"/>
    </location>
</feature>
<protein>
    <recommendedName>
        <fullName evidence="11">G-protein coupled receptors family 1 profile domain-containing protein</fullName>
    </recommendedName>
</protein>
<dbReference type="InterPro" id="IPR000276">
    <property type="entry name" value="GPCR_Rhodpsn"/>
</dbReference>
<dbReference type="PROSITE" id="PS50262">
    <property type="entry name" value="G_PROTEIN_RECEP_F1_2"/>
    <property type="match status" value="1"/>
</dbReference>
<evidence type="ECO:0000256" key="10">
    <source>
        <dbReference type="SAM" id="SignalP"/>
    </source>
</evidence>
<dbReference type="HOGENOM" id="CLU_1210871_0_0_1"/>
<dbReference type="PANTHER" id="PTHR24243:SF233">
    <property type="entry name" value="THYROTROPIN-RELEASING HORMONE RECEPTOR"/>
    <property type="match status" value="1"/>
</dbReference>
<dbReference type="eggNOG" id="ENOG502SZ4G">
    <property type="taxonomic scope" value="Eukaryota"/>
</dbReference>
<feature type="chain" id="PRO_5003241377" description="G-protein coupled receptors family 1 profile domain-containing protein" evidence="10">
    <location>
        <begin position="19"/>
        <end position="229"/>
    </location>
</feature>
<dbReference type="PANTHER" id="PTHR24243">
    <property type="entry name" value="G-PROTEIN COUPLED RECEPTOR"/>
    <property type="match status" value="1"/>
</dbReference>
<comment type="similarity">
    <text evidence="2">Belongs to the G-protein coupled receptor 1 family.</text>
</comment>
<evidence type="ECO:0000256" key="3">
    <source>
        <dbReference type="ARBA" id="ARBA00022692"/>
    </source>
</evidence>
<reference evidence="12 13" key="1">
    <citation type="journal article" date="2011" name="Science">
        <title>The ecoresponsive genome of Daphnia pulex.</title>
        <authorList>
            <person name="Colbourne J.K."/>
            <person name="Pfrender M.E."/>
            <person name="Gilbert D."/>
            <person name="Thomas W.K."/>
            <person name="Tucker A."/>
            <person name="Oakley T.H."/>
            <person name="Tokishita S."/>
            <person name="Aerts A."/>
            <person name="Arnold G.J."/>
            <person name="Basu M.K."/>
            <person name="Bauer D.J."/>
            <person name="Caceres C.E."/>
            <person name="Carmel L."/>
            <person name="Casola C."/>
            <person name="Choi J.H."/>
            <person name="Detter J.C."/>
            <person name="Dong Q."/>
            <person name="Dusheyko S."/>
            <person name="Eads B.D."/>
            <person name="Frohlich T."/>
            <person name="Geiler-Samerotte K.A."/>
            <person name="Gerlach D."/>
            <person name="Hatcher P."/>
            <person name="Jogdeo S."/>
            <person name="Krijgsveld J."/>
            <person name="Kriventseva E.V."/>
            <person name="Kultz D."/>
            <person name="Laforsch C."/>
            <person name="Lindquist E."/>
            <person name="Lopez J."/>
            <person name="Manak J.R."/>
            <person name="Muller J."/>
            <person name="Pangilinan J."/>
            <person name="Patwardhan R.P."/>
            <person name="Pitluck S."/>
            <person name="Pritham E.J."/>
            <person name="Rechtsteiner A."/>
            <person name="Rho M."/>
            <person name="Rogozin I.B."/>
            <person name="Sakarya O."/>
            <person name="Salamov A."/>
            <person name="Schaack S."/>
            <person name="Shapiro H."/>
            <person name="Shiga Y."/>
            <person name="Skalitzky C."/>
            <person name="Smith Z."/>
            <person name="Souvorov A."/>
            <person name="Sung W."/>
            <person name="Tang Z."/>
            <person name="Tsuchiya D."/>
            <person name="Tu H."/>
            <person name="Vos H."/>
            <person name="Wang M."/>
            <person name="Wolf Y.I."/>
            <person name="Yamagata H."/>
            <person name="Yamada T."/>
            <person name="Ye Y."/>
            <person name="Shaw J.R."/>
            <person name="Andrews J."/>
            <person name="Crease T.J."/>
            <person name="Tang H."/>
            <person name="Lucas S.M."/>
            <person name="Robertson H.M."/>
            <person name="Bork P."/>
            <person name="Koonin E.V."/>
            <person name="Zdobnov E.M."/>
            <person name="Grigoriev I.V."/>
            <person name="Lynch M."/>
            <person name="Boore J.L."/>
        </authorList>
    </citation>
    <scope>NUCLEOTIDE SEQUENCE [LARGE SCALE GENOMIC DNA]</scope>
</reference>
<proteinExistence type="inferred from homology"/>